<feature type="domain" description="FAD/NAD(P)-binding" evidence="10">
    <location>
        <begin position="32"/>
        <end position="197"/>
    </location>
</feature>
<dbReference type="PANTHER" id="PTHR48467:SF1">
    <property type="entry name" value="GLUTAMATE SYNTHASE 1 [NADH], CHLOROPLASTIC-LIKE"/>
    <property type="match status" value="1"/>
</dbReference>
<keyword evidence="6" id="KW-0521">NADP</keyword>
<evidence type="ECO:0000256" key="5">
    <source>
        <dbReference type="ARBA" id="ARBA00022827"/>
    </source>
</evidence>
<organism evidence="11 12">
    <name type="scientific">Dietzia kunjamensis subsp. schimae</name>
    <dbReference type="NCBI Taxonomy" id="498198"/>
    <lineage>
        <taxon>Bacteria</taxon>
        <taxon>Bacillati</taxon>
        <taxon>Actinomycetota</taxon>
        <taxon>Actinomycetes</taxon>
        <taxon>Mycobacteriales</taxon>
        <taxon>Dietziaceae</taxon>
        <taxon>Dietzia</taxon>
    </lineage>
</organism>
<dbReference type="InterPro" id="IPR036188">
    <property type="entry name" value="FAD/NAD-bd_sf"/>
</dbReference>
<dbReference type="InterPro" id="IPR055275">
    <property type="entry name" value="Ferredox_Rdtase"/>
</dbReference>
<dbReference type="EMBL" id="FXTG01000003">
    <property type="protein sequence ID" value="SMO64420.1"/>
    <property type="molecule type" value="Genomic_DNA"/>
</dbReference>
<name>A0ABY1N036_9ACTN</name>
<evidence type="ECO:0000313" key="11">
    <source>
        <dbReference type="EMBL" id="SMO64420.1"/>
    </source>
</evidence>
<evidence type="ECO:0000256" key="7">
    <source>
        <dbReference type="ARBA" id="ARBA00023002"/>
    </source>
</evidence>
<protein>
    <recommendedName>
        <fullName evidence="3">ferredoxin--NADP(+) reductase</fullName>
        <ecNumber evidence="3">1.18.1.2</ecNumber>
    </recommendedName>
</protein>
<evidence type="ECO:0000313" key="12">
    <source>
        <dbReference type="Proteomes" id="UP000315460"/>
    </source>
</evidence>
<dbReference type="Proteomes" id="UP000315460">
    <property type="component" value="Unassembled WGS sequence"/>
</dbReference>
<comment type="catalytic activity">
    <reaction evidence="8">
        <text>2 reduced [2Fe-2S]-[ferredoxin] + NADP(+) + H(+) = 2 oxidized [2Fe-2S]-[ferredoxin] + NADPH</text>
        <dbReference type="Rhea" id="RHEA:20125"/>
        <dbReference type="Rhea" id="RHEA-COMP:10000"/>
        <dbReference type="Rhea" id="RHEA-COMP:10001"/>
        <dbReference type="ChEBI" id="CHEBI:15378"/>
        <dbReference type="ChEBI" id="CHEBI:33737"/>
        <dbReference type="ChEBI" id="CHEBI:33738"/>
        <dbReference type="ChEBI" id="CHEBI:57783"/>
        <dbReference type="ChEBI" id="CHEBI:58349"/>
        <dbReference type="EC" id="1.18.1.2"/>
    </reaction>
</comment>
<dbReference type="PRINTS" id="PR00419">
    <property type="entry name" value="ADXRDTASE"/>
</dbReference>
<dbReference type="EC" id="1.18.1.2" evidence="3"/>
<dbReference type="Gene3D" id="3.50.50.60">
    <property type="entry name" value="FAD/NAD(P)-binding domain"/>
    <property type="match status" value="1"/>
</dbReference>
<dbReference type="SUPFAM" id="SSF51971">
    <property type="entry name" value="Nucleotide-binding domain"/>
    <property type="match status" value="1"/>
</dbReference>
<dbReference type="Gene3D" id="3.40.50.720">
    <property type="entry name" value="NAD(P)-binding Rossmann-like Domain"/>
    <property type="match status" value="1"/>
</dbReference>
<proteinExistence type="inferred from homology"/>
<keyword evidence="12" id="KW-1185">Reference proteome</keyword>
<keyword evidence="5" id="KW-0274">FAD</keyword>
<dbReference type="Pfam" id="PF07992">
    <property type="entry name" value="Pyr_redox_2"/>
    <property type="match status" value="1"/>
</dbReference>
<dbReference type="PIRSF" id="PIRSF000362">
    <property type="entry name" value="FNR"/>
    <property type="match status" value="1"/>
</dbReference>
<comment type="caution">
    <text evidence="11">The sequence shown here is derived from an EMBL/GenBank/DDBJ whole genome shotgun (WGS) entry which is preliminary data.</text>
</comment>
<evidence type="ECO:0000256" key="4">
    <source>
        <dbReference type="ARBA" id="ARBA00022630"/>
    </source>
</evidence>
<evidence type="ECO:0000256" key="3">
    <source>
        <dbReference type="ARBA" id="ARBA00013223"/>
    </source>
</evidence>
<keyword evidence="7" id="KW-0560">Oxidoreductase</keyword>
<evidence type="ECO:0000256" key="9">
    <source>
        <dbReference type="SAM" id="MobiDB-lite"/>
    </source>
</evidence>
<reference evidence="11 12" key="1">
    <citation type="submission" date="2017-05" db="EMBL/GenBank/DDBJ databases">
        <authorList>
            <person name="Varghese N."/>
            <person name="Submissions S."/>
        </authorList>
    </citation>
    <scope>NUCLEOTIDE SEQUENCE [LARGE SCALE GENOMIC DNA]</scope>
    <source>
        <strain evidence="11 12">DSM 45139</strain>
    </source>
</reference>
<comment type="cofactor">
    <cofactor evidence="1">
        <name>FAD</name>
        <dbReference type="ChEBI" id="CHEBI:57692"/>
    </cofactor>
</comment>
<keyword evidence="4" id="KW-0285">Flavoprotein</keyword>
<sequence length="518" mass="55603">MLPRRQIDWVEVPRSPFCATIADMTPVTDSPFRVAVVGSGPAGVYASEALLDWSDNRDPSGRGIVVDLIDRLPVPYGLLRHGVAPDHPRIKGIARTLEGIAADPRIRFLGNVEFGRDLTLDDVHRFYHAVVFSTGALADRRLGIPGEDLEGSYGAAEFVTWYDGHPDAHPEWALTAERAAVVGVGNVALDVARMLVRSPEQLEPTDIPEHVRTGFGTNTTRVVSVIGRRGPVHAKFTPLELREMAKVEGVTIVVDPADLEYDDDEARTLRDSDRRVGQVCTQLEKWAGAQREAGLGTADEAEAAALAAGERVVRFRFHRSPVEILGSDGRVSGLRLAVTEPAGAGGRVRSSGRTEDLQVEAVYRAVGYRSAALEGVPFDHDSATIPNDSGRILDSPGGEHLPGLFTAGWVKRGPSGVIGTNRSCAVETVGQLATELESGALPEPAEPDPQAVRDLLTDRGVDLVDGDAWLEIDAHERGLGEAAGRERTKLPGRAEMLEVARASRTSPTSPTAPTARTP</sequence>
<dbReference type="InterPro" id="IPR021163">
    <property type="entry name" value="Ferredox_Rdtase_adrenod"/>
</dbReference>
<dbReference type="PANTHER" id="PTHR48467">
    <property type="entry name" value="GLUTAMATE SYNTHASE 1 [NADH], CHLOROPLASTIC-LIKE"/>
    <property type="match status" value="1"/>
</dbReference>
<feature type="region of interest" description="Disordered" evidence="9">
    <location>
        <begin position="499"/>
        <end position="518"/>
    </location>
</feature>
<evidence type="ECO:0000256" key="8">
    <source>
        <dbReference type="ARBA" id="ARBA00047776"/>
    </source>
</evidence>
<dbReference type="InterPro" id="IPR023753">
    <property type="entry name" value="FAD/NAD-binding_dom"/>
</dbReference>
<comment type="similarity">
    <text evidence="2">Belongs to the ferredoxin--NADP reductase type 1 family.</text>
</comment>
<feature type="compositionally biased region" description="Low complexity" evidence="9">
    <location>
        <begin position="500"/>
        <end position="518"/>
    </location>
</feature>
<gene>
    <name evidence="11" type="ORF">SAMN06265174_10373</name>
</gene>
<accession>A0ABY1N036</accession>
<evidence type="ECO:0000256" key="6">
    <source>
        <dbReference type="ARBA" id="ARBA00022857"/>
    </source>
</evidence>
<evidence type="ECO:0000256" key="1">
    <source>
        <dbReference type="ARBA" id="ARBA00001974"/>
    </source>
</evidence>
<evidence type="ECO:0000259" key="10">
    <source>
        <dbReference type="Pfam" id="PF07992"/>
    </source>
</evidence>
<evidence type="ECO:0000256" key="2">
    <source>
        <dbReference type="ARBA" id="ARBA00008312"/>
    </source>
</evidence>